<accession>A0A317PYD4</accession>
<organism evidence="2 3">
    <name type="scientific">Mangrovibacter plantisponsor</name>
    <dbReference type="NCBI Taxonomy" id="451513"/>
    <lineage>
        <taxon>Bacteria</taxon>
        <taxon>Pseudomonadati</taxon>
        <taxon>Pseudomonadota</taxon>
        <taxon>Gammaproteobacteria</taxon>
        <taxon>Enterobacterales</taxon>
        <taxon>Enterobacteriaceae</taxon>
        <taxon>Mangrovibacter</taxon>
    </lineage>
</organism>
<evidence type="ECO:0000313" key="2">
    <source>
        <dbReference type="EMBL" id="PWW07000.1"/>
    </source>
</evidence>
<sequence>MHTQTIFELSQEAERLLQLAISQLDSIQQFPASSPPVAATDSTVAANANHFSLNGIQRQHEILQSELRKLTHQEMVLAIVGTMKAGKSTTINAIIGTEVLPNRNRPMTALPTLIRHTPGQREPSLYFPHVLPIEALMENLHACLIHSDRQALAERLEIDNDMEALIQRIIEKQGFERHYLGAQPIFYCLKSLNDLVRLSQVLNIDFPFAAYTAIEHIPVIEVEFVHLAEQEVPYGQLTLLDTPGPNEAGQPYLQQMLKEQLSRASAVMVVLDYTQLKSISDDEMRRVVAQVGDKVPVYALVNKFDQKDRNSDDEQQIRALIAGSLMRGVITPEHVFPVSSMWGYLAYRAKHEIEQHGCLPDPDQHRWVQDFADAALGRRWQTADLANIPHIGLAAQLLWEDALLEQPISTILDAAQGKASLFALHSAVQKLNSYSRLASEFLFLRAQGLNMDDASLQAHIHSLELDITTLYSCQAPVAQRVQMEMEEAIGQIGNNLDQCRQRVHDALKSYFEHGVVPAMVTQKVSSLLYHEPDFTPGERLLISGNENLARLSLFKISHSCEAIMAWAQSHMAAALAAIAETLKQTLTATFRQTLEPIEQRLSTGLDACVKEPLSLPDIQNMLLDASVASCFADALTEQRTVNSQMQTGIRSAMQRWFNGATDQLEGNADYSRQFVINLNELQTKLFQHITQACEHMRGAVYAQLDVSVTQCLTTFFAEVTSALEAIQRNLNHCMLARQQSHEQQQGLRKRVQHCLTTVTFIREDTRLLQEDIQTLLKAEQ</sequence>
<dbReference type="OrthoDB" id="6565187at2"/>
<evidence type="ECO:0000259" key="1">
    <source>
        <dbReference type="PROSITE" id="PS51718"/>
    </source>
</evidence>
<evidence type="ECO:0000313" key="3">
    <source>
        <dbReference type="Proteomes" id="UP000246744"/>
    </source>
</evidence>
<proteinExistence type="predicted"/>
<protein>
    <submittedName>
        <fullName evidence="2">Dynamin family protein</fullName>
    </submittedName>
</protein>
<dbReference type="Gene3D" id="3.40.50.300">
    <property type="entry name" value="P-loop containing nucleotide triphosphate hydrolases"/>
    <property type="match status" value="1"/>
</dbReference>
<feature type="domain" description="Dynamin-type G" evidence="1">
    <location>
        <begin position="71"/>
        <end position="413"/>
    </location>
</feature>
<comment type="caution">
    <text evidence="2">The sequence shown here is derived from an EMBL/GenBank/DDBJ whole genome shotgun (WGS) entry which is preliminary data.</text>
</comment>
<reference evidence="2 3" key="1">
    <citation type="submission" date="2018-05" db="EMBL/GenBank/DDBJ databases">
        <title>Genomic Encyclopedia of Type Strains, Phase IV (KMG-IV): sequencing the most valuable type-strain genomes for metagenomic binning, comparative biology and taxonomic classification.</title>
        <authorList>
            <person name="Goeker M."/>
        </authorList>
    </citation>
    <scope>NUCLEOTIDE SEQUENCE [LARGE SCALE GENOMIC DNA]</scope>
    <source>
        <strain evidence="2 3">DSM 19579</strain>
    </source>
</reference>
<dbReference type="PANTHER" id="PTHR43834:SF6">
    <property type="entry name" value="GTPASE DER"/>
    <property type="match status" value="1"/>
</dbReference>
<dbReference type="PROSITE" id="PS51718">
    <property type="entry name" value="G_DYNAMIN_2"/>
    <property type="match status" value="1"/>
</dbReference>
<dbReference type="Proteomes" id="UP000246744">
    <property type="component" value="Unassembled WGS sequence"/>
</dbReference>
<dbReference type="InterPro" id="IPR030381">
    <property type="entry name" value="G_DYNAMIN_dom"/>
</dbReference>
<dbReference type="GO" id="GO:0005525">
    <property type="term" value="F:GTP binding"/>
    <property type="evidence" value="ECO:0007669"/>
    <property type="project" value="InterPro"/>
</dbReference>
<dbReference type="EMBL" id="QGTS01000009">
    <property type="protein sequence ID" value="PWW07000.1"/>
    <property type="molecule type" value="Genomic_DNA"/>
</dbReference>
<dbReference type="AlphaFoldDB" id="A0A317PYD4"/>
<dbReference type="PANTHER" id="PTHR43834">
    <property type="entry name" value="GTPASE DER"/>
    <property type="match status" value="1"/>
</dbReference>
<keyword evidence="3" id="KW-1185">Reference proteome</keyword>
<dbReference type="InterPro" id="IPR027417">
    <property type="entry name" value="P-loop_NTPase"/>
</dbReference>
<dbReference type="RefSeq" id="WP_110026665.1">
    <property type="nucleotide sequence ID" value="NZ_QGTS01000009.1"/>
</dbReference>
<name>A0A317PYD4_9ENTR</name>
<dbReference type="Pfam" id="PF00350">
    <property type="entry name" value="Dynamin_N"/>
    <property type="match status" value="1"/>
</dbReference>
<dbReference type="CDD" id="cd00882">
    <property type="entry name" value="Ras_like_GTPase"/>
    <property type="match status" value="1"/>
</dbReference>
<dbReference type="GO" id="GO:0043022">
    <property type="term" value="F:ribosome binding"/>
    <property type="evidence" value="ECO:0007669"/>
    <property type="project" value="TreeGrafter"/>
</dbReference>
<dbReference type="SUPFAM" id="SSF52540">
    <property type="entry name" value="P-loop containing nucleoside triphosphate hydrolases"/>
    <property type="match status" value="1"/>
</dbReference>
<gene>
    <name evidence="2" type="ORF">DES37_109120</name>
</gene>
<dbReference type="InterPro" id="IPR045063">
    <property type="entry name" value="Dynamin_N"/>
</dbReference>